<keyword evidence="4" id="KW-1185">Reference proteome</keyword>
<dbReference type="EMBL" id="QXTE01000243">
    <property type="protein sequence ID" value="TFK01025.1"/>
    <property type="molecule type" value="Genomic_DNA"/>
</dbReference>
<evidence type="ECO:0000313" key="4">
    <source>
        <dbReference type="Proteomes" id="UP000297703"/>
    </source>
</evidence>
<gene>
    <name evidence="3" type="ORF">DR999_PMT16785</name>
</gene>
<dbReference type="STRING" id="55544.A0A4D9DWA8"/>
<feature type="transmembrane region" description="Helical" evidence="2">
    <location>
        <begin position="14"/>
        <end position="39"/>
    </location>
</feature>
<proteinExistence type="predicted"/>
<feature type="compositionally biased region" description="Polar residues" evidence="1">
    <location>
        <begin position="203"/>
        <end position="213"/>
    </location>
</feature>
<accession>A0A4D9DWA8</accession>
<dbReference type="OrthoDB" id="5804250at2759"/>
<dbReference type="Proteomes" id="UP000297703">
    <property type="component" value="Unassembled WGS sequence"/>
</dbReference>
<keyword evidence="3" id="KW-0675">Receptor</keyword>
<reference evidence="3 4" key="1">
    <citation type="submission" date="2019-04" db="EMBL/GenBank/DDBJ databases">
        <title>Draft genome of the big-headed turtle Platysternon megacephalum.</title>
        <authorList>
            <person name="Gong S."/>
        </authorList>
    </citation>
    <scope>NUCLEOTIDE SEQUENCE [LARGE SCALE GENOMIC DNA]</scope>
    <source>
        <strain evidence="3">DO16091913</strain>
        <tissue evidence="3">Muscle</tissue>
    </source>
</reference>
<sequence length="213" mass="23452">MAGAIIENMSTKKLCIVGGILLIFQVIAFLVGGLIVYSWCKVYTGPPALKCYFNIQAVTVAEWANVPKLTIPRYKLLSFEEQAMYLVLQNAIHNSSFCPKEPDILKLNRALNIAEHNTGQTGWECDLLEHFMGQVLLRRRVQPTGGKDESRDVDWAGLYVALKLTAAPQLAPDSVTPKHKGSKLKSLSVPPSAASRKGHRGHTSAQSPVHLTY</sequence>
<evidence type="ECO:0000256" key="2">
    <source>
        <dbReference type="SAM" id="Phobius"/>
    </source>
</evidence>
<feature type="region of interest" description="Disordered" evidence="1">
    <location>
        <begin position="171"/>
        <end position="213"/>
    </location>
</feature>
<evidence type="ECO:0000313" key="3">
    <source>
        <dbReference type="EMBL" id="TFK01025.1"/>
    </source>
</evidence>
<name>A0A4D9DWA8_9SAUR</name>
<keyword evidence="2" id="KW-1133">Transmembrane helix</keyword>
<evidence type="ECO:0000256" key="1">
    <source>
        <dbReference type="SAM" id="MobiDB-lite"/>
    </source>
</evidence>
<protein>
    <submittedName>
        <fullName evidence="3">Poliovirus receptor-related protein 3</fullName>
    </submittedName>
</protein>
<reference evidence="3 4" key="2">
    <citation type="submission" date="2019-04" db="EMBL/GenBank/DDBJ databases">
        <title>The genome sequence of big-headed turtle.</title>
        <authorList>
            <person name="Gong S."/>
        </authorList>
    </citation>
    <scope>NUCLEOTIDE SEQUENCE [LARGE SCALE GENOMIC DNA]</scope>
    <source>
        <strain evidence="3">DO16091913</strain>
        <tissue evidence="3">Muscle</tissue>
    </source>
</reference>
<keyword evidence="2" id="KW-0812">Transmembrane</keyword>
<dbReference type="AlphaFoldDB" id="A0A4D9DWA8"/>
<keyword evidence="2" id="KW-0472">Membrane</keyword>
<organism evidence="3 4">
    <name type="scientific">Platysternon megacephalum</name>
    <name type="common">big-headed turtle</name>
    <dbReference type="NCBI Taxonomy" id="55544"/>
    <lineage>
        <taxon>Eukaryota</taxon>
        <taxon>Metazoa</taxon>
        <taxon>Chordata</taxon>
        <taxon>Craniata</taxon>
        <taxon>Vertebrata</taxon>
        <taxon>Euteleostomi</taxon>
        <taxon>Archelosauria</taxon>
        <taxon>Testudinata</taxon>
        <taxon>Testudines</taxon>
        <taxon>Cryptodira</taxon>
        <taxon>Durocryptodira</taxon>
        <taxon>Testudinoidea</taxon>
        <taxon>Platysternidae</taxon>
        <taxon>Platysternon</taxon>
    </lineage>
</organism>
<comment type="caution">
    <text evidence="3">The sequence shown here is derived from an EMBL/GenBank/DDBJ whole genome shotgun (WGS) entry which is preliminary data.</text>
</comment>